<reference evidence="6" key="2">
    <citation type="submission" date="2020-09" db="EMBL/GenBank/DDBJ databases">
        <authorList>
            <person name="Sun Q."/>
            <person name="Kim S."/>
        </authorList>
    </citation>
    <scope>NUCLEOTIDE SEQUENCE</scope>
    <source>
        <strain evidence="6">KCTC 42651</strain>
    </source>
</reference>
<dbReference type="InterPro" id="IPR027417">
    <property type="entry name" value="P-loop_NTPase"/>
</dbReference>
<dbReference type="InterPro" id="IPR003439">
    <property type="entry name" value="ABC_transporter-like_ATP-bd"/>
</dbReference>
<dbReference type="EMBL" id="BMZS01000003">
    <property type="protein sequence ID" value="GHD47870.1"/>
    <property type="molecule type" value="Genomic_DNA"/>
</dbReference>
<dbReference type="GO" id="GO:0140359">
    <property type="term" value="F:ABC-type transporter activity"/>
    <property type="evidence" value="ECO:0007669"/>
    <property type="project" value="InterPro"/>
</dbReference>
<dbReference type="InterPro" id="IPR029439">
    <property type="entry name" value="Wzt_C"/>
</dbReference>
<organism evidence="6 7">
    <name type="scientific">Thalassobaculum fulvum</name>
    <dbReference type="NCBI Taxonomy" id="1633335"/>
    <lineage>
        <taxon>Bacteria</taxon>
        <taxon>Pseudomonadati</taxon>
        <taxon>Pseudomonadota</taxon>
        <taxon>Alphaproteobacteria</taxon>
        <taxon>Rhodospirillales</taxon>
        <taxon>Thalassobaculaceae</taxon>
        <taxon>Thalassobaculum</taxon>
    </lineage>
</organism>
<dbReference type="Pfam" id="PF14524">
    <property type="entry name" value="Wzt_C"/>
    <property type="match status" value="1"/>
</dbReference>
<dbReference type="AlphaFoldDB" id="A0A919CP13"/>
<feature type="domain" description="ABC transporter" evidence="5">
    <location>
        <begin position="28"/>
        <end position="249"/>
    </location>
</feature>
<proteinExistence type="inferred from homology"/>
<dbReference type="InterPro" id="IPR015860">
    <property type="entry name" value="ABC_transpr_TagH-like"/>
</dbReference>
<dbReference type="GO" id="GO:0016887">
    <property type="term" value="F:ATP hydrolysis activity"/>
    <property type="evidence" value="ECO:0007669"/>
    <property type="project" value="InterPro"/>
</dbReference>
<dbReference type="Gene3D" id="2.70.50.60">
    <property type="entry name" value="abc- transporter (atp binding component) like domain"/>
    <property type="match status" value="1"/>
</dbReference>
<sequence>MQADGPAIVVDDLTKVFPIFKRPTDRLLQMLSMGRKRYYQTFVALNRVSMTIGRGETVGIVGRNGSGKSTLLQIIAGLLQPTGGQVSVSGRAAALLELGAGFNPEFSGRENIYLNASILGLSQAEIDARYDDIVAFSGLGEFIDRPVVTYSSGMYVRLAFSIAASVDPDILIVDEALAVGDEGFQRKCLARIEALKERGTTILFVSHAMGMITQLCDRAVLMDRGEVLVAGEPKLVASNYYRLTHAPADDRERVRAEILTAAAAEQDDQPEIRSGLDENLQSQSRVEYESLGARIVDPRIETVNGQRVNQLSRGRMYRVRYGVAVEQDCRQVRFATLFKTKTGVELAGRATHRLHDSMLDLEAGERLELTFDFPCSFLPGTYFINVGINGLVDGERKSLHRILDAVMFQVLPDADTSMVGLLDIGIIPSVDHHPATAQRPPAGE</sequence>
<evidence type="ECO:0000259" key="5">
    <source>
        <dbReference type="PROSITE" id="PS50893"/>
    </source>
</evidence>
<keyword evidence="2" id="KW-0813">Transport</keyword>
<accession>A0A919CP13</accession>
<dbReference type="CDD" id="cd10147">
    <property type="entry name" value="Wzt_C-like"/>
    <property type="match status" value="1"/>
</dbReference>
<dbReference type="GO" id="GO:0005524">
    <property type="term" value="F:ATP binding"/>
    <property type="evidence" value="ECO:0007669"/>
    <property type="project" value="UniProtKB-KW"/>
</dbReference>
<keyword evidence="4" id="KW-0067">ATP-binding</keyword>
<dbReference type="CDD" id="cd03220">
    <property type="entry name" value="ABC_KpsT_Wzt"/>
    <property type="match status" value="1"/>
</dbReference>
<gene>
    <name evidence="6" type="ORF">GCM10017083_18770</name>
</gene>
<reference evidence="6" key="1">
    <citation type="journal article" date="2014" name="Int. J. Syst. Evol. Microbiol.">
        <title>Complete genome sequence of Corynebacterium casei LMG S-19264T (=DSM 44701T), isolated from a smear-ripened cheese.</title>
        <authorList>
            <consortium name="US DOE Joint Genome Institute (JGI-PGF)"/>
            <person name="Walter F."/>
            <person name="Albersmeier A."/>
            <person name="Kalinowski J."/>
            <person name="Ruckert C."/>
        </authorList>
    </citation>
    <scope>NUCLEOTIDE SEQUENCE</scope>
    <source>
        <strain evidence="6">KCTC 42651</strain>
    </source>
</reference>
<evidence type="ECO:0000313" key="6">
    <source>
        <dbReference type="EMBL" id="GHD47870.1"/>
    </source>
</evidence>
<dbReference type="Pfam" id="PF00005">
    <property type="entry name" value="ABC_tran"/>
    <property type="match status" value="1"/>
</dbReference>
<dbReference type="InterPro" id="IPR003593">
    <property type="entry name" value="AAA+_ATPase"/>
</dbReference>
<dbReference type="Gene3D" id="3.40.50.300">
    <property type="entry name" value="P-loop containing nucleotide triphosphate hydrolases"/>
    <property type="match status" value="1"/>
</dbReference>
<comment type="similarity">
    <text evidence="1">Belongs to the ABC transporter superfamily.</text>
</comment>
<evidence type="ECO:0000256" key="3">
    <source>
        <dbReference type="ARBA" id="ARBA00022741"/>
    </source>
</evidence>
<dbReference type="Proteomes" id="UP000630353">
    <property type="component" value="Unassembled WGS sequence"/>
</dbReference>
<dbReference type="SMART" id="SM00382">
    <property type="entry name" value="AAA"/>
    <property type="match status" value="1"/>
</dbReference>
<name>A0A919CP13_9PROT</name>
<protein>
    <submittedName>
        <fullName evidence="6">ABC transporter</fullName>
    </submittedName>
</protein>
<dbReference type="SUPFAM" id="SSF52540">
    <property type="entry name" value="P-loop containing nucleoside triphosphate hydrolases"/>
    <property type="match status" value="1"/>
</dbReference>
<evidence type="ECO:0000256" key="4">
    <source>
        <dbReference type="ARBA" id="ARBA00022840"/>
    </source>
</evidence>
<evidence type="ECO:0000256" key="1">
    <source>
        <dbReference type="ARBA" id="ARBA00005417"/>
    </source>
</evidence>
<dbReference type="PROSITE" id="PS50893">
    <property type="entry name" value="ABC_TRANSPORTER_2"/>
    <property type="match status" value="1"/>
</dbReference>
<dbReference type="PANTHER" id="PTHR46743">
    <property type="entry name" value="TEICHOIC ACIDS EXPORT ATP-BINDING PROTEIN TAGH"/>
    <property type="match status" value="1"/>
</dbReference>
<dbReference type="PANTHER" id="PTHR46743:SF2">
    <property type="entry name" value="TEICHOIC ACIDS EXPORT ATP-BINDING PROTEIN TAGH"/>
    <property type="match status" value="1"/>
</dbReference>
<keyword evidence="7" id="KW-1185">Reference proteome</keyword>
<dbReference type="GO" id="GO:0016020">
    <property type="term" value="C:membrane"/>
    <property type="evidence" value="ECO:0007669"/>
    <property type="project" value="InterPro"/>
</dbReference>
<keyword evidence="3" id="KW-0547">Nucleotide-binding</keyword>
<dbReference type="InterPro" id="IPR050683">
    <property type="entry name" value="Bact_Polysacc_Export_ATP-bd"/>
</dbReference>
<evidence type="ECO:0000313" key="7">
    <source>
        <dbReference type="Proteomes" id="UP000630353"/>
    </source>
</evidence>
<comment type="caution">
    <text evidence="6">The sequence shown here is derived from an EMBL/GenBank/DDBJ whole genome shotgun (WGS) entry which is preliminary data.</text>
</comment>
<evidence type="ECO:0000256" key="2">
    <source>
        <dbReference type="ARBA" id="ARBA00022448"/>
    </source>
</evidence>